<comment type="caution">
    <text evidence="2">The sequence shown here is derived from an EMBL/GenBank/DDBJ whole genome shotgun (WGS) entry which is preliminary data.</text>
</comment>
<dbReference type="Proteomes" id="UP000034493">
    <property type="component" value="Unassembled WGS sequence"/>
</dbReference>
<organism evidence="2 3">
    <name type="scientific">Candidatus Curtissbacteria bacterium GW2011_GWA2_41_24</name>
    <dbReference type="NCBI Taxonomy" id="1618411"/>
    <lineage>
        <taxon>Bacteria</taxon>
        <taxon>Candidatus Curtissiibacteriota</taxon>
    </lineage>
</organism>
<gene>
    <name evidence="2" type="ORF">UU56_C0002G0020</name>
</gene>
<keyword evidence="1" id="KW-0472">Membrane</keyword>
<dbReference type="Gene3D" id="2.60.40.10">
    <property type="entry name" value="Immunoglobulins"/>
    <property type="match status" value="1"/>
</dbReference>
<accession>A0A0G0VVK6</accession>
<protein>
    <submittedName>
        <fullName evidence="2">Uncharacterized protein</fullName>
    </submittedName>
</protein>
<keyword evidence="1" id="KW-1133">Transmembrane helix</keyword>
<evidence type="ECO:0000313" key="2">
    <source>
        <dbReference type="EMBL" id="KKS04880.1"/>
    </source>
</evidence>
<name>A0A0G0VVK6_9BACT</name>
<reference evidence="2 3" key="1">
    <citation type="journal article" date="2015" name="Nature">
        <title>rRNA introns, odd ribosomes, and small enigmatic genomes across a large radiation of phyla.</title>
        <authorList>
            <person name="Brown C.T."/>
            <person name="Hug L.A."/>
            <person name="Thomas B.C."/>
            <person name="Sharon I."/>
            <person name="Castelle C.J."/>
            <person name="Singh A."/>
            <person name="Wilkins M.J."/>
            <person name="Williams K.H."/>
            <person name="Banfield J.F."/>
        </authorList>
    </citation>
    <scope>NUCLEOTIDE SEQUENCE [LARGE SCALE GENOMIC DNA]</scope>
</reference>
<sequence length="311" mass="34544">MKSSLVINRLAKYLVILILIASFLLVLFWLWQRQPKITKENSQNLTTPQTNQEEKAQEFIKNPKDNSILASNKVNIEGQADPDGYVAILASTDQAVVITTSDGQFSKEIELGQGLNLVEVISILPDFKQDKKQTLTLLVSGDKSQGAVFAGTVKSIFDTYLTITTPTGQKNLRSQKSTNIILPPAPKDQEEATSPSGIKAIRVGDYLIAEGEISSPDEMTTTKIEVLREDKPQNNKKLMVGRILVSPRQNLFSVKDITNSEITEFALFKNTQITKVDKEAKPQDLTKDANAIIIYHQDGDKNLVDLIYLLP</sequence>
<dbReference type="AlphaFoldDB" id="A0A0G0VVK6"/>
<proteinExistence type="predicted"/>
<evidence type="ECO:0000313" key="3">
    <source>
        <dbReference type="Proteomes" id="UP000034493"/>
    </source>
</evidence>
<dbReference type="EMBL" id="LCBC01000002">
    <property type="protein sequence ID" value="KKS04880.1"/>
    <property type="molecule type" value="Genomic_DNA"/>
</dbReference>
<dbReference type="InterPro" id="IPR013783">
    <property type="entry name" value="Ig-like_fold"/>
</dbReference>
<feature type="transmembrane region" description="Helical" evidence="1">
    <location>
        <begin position="12"/>
        <end position="31"/>
    </location>
</feature>
<keyword evidence="1" id="KW-0812">Transmembrane</keyword>
<evidence type="ECO:0000256" key="1">
    <source>
        <dbReference type="SAM" id="Phobius"/>
    </source>
</evidence>